<keyword evidence="3" id="KW-1185">Reference proteome</keyword>
<dbReference type="RefSeq" id="XP_012182763.1">
    <property type="nucleotide sequence ID" value="XM_012327373.1"/>
</dbReference>
<evidence type="ECO:0000313" key="2">
    <source>
        <dbReference type="EMBL" id="CCM03480.1"/>
    </source>
</evidence>
<protein>
    <submittedName>
        <fullName evidence="2">Uncharacterized protein</fullName>
    </submittedName>
</protein>
<feature type="compositionally biased region" description="Polar residues" evidence="1">
    <location>
        <begin position="160"/>
        <end position="173"/>
    </location>
</feature>
<dbReference type="Proteomes" id="UP000006352">
    <property type="component" value="Unassembled WGS sequence"/>
</dbReference>
<reference evidence="2 3" key="1">
    <citation type="journal article" date="2012" name="Appl. Environ. Microbiol.">
        <title>Short-read sequencing for genomic analysis of the brown rot fungus Fibroporia radiculosa.</title>
        <authorList>
            <person name="Tang J.D."/>
            <person name="Perkins A.D."/>
            <person name="Sonstegard T.S."/>
            <person name="Schroeder S.G."/>
            <person name="Burgess S.C."/>
            <person name="Diehl S.V."/>
        </authorList>
    </citation>
    <scope>NUCLEOTIDE SEQUENCE [LARGE SCALE GENOMIC DNA]</scope>
    <source>
        <strain evidence="2 3">TFFH 294</strain>
    </source>
</reference>
<accession>J4GRB9</accession>
<feature type="region of interest" description="Disordered" evidence="1">
    <location>
        <begin position="1"/>
        <end position="20"/>
    </location>
</feature>
<evidence type="ECO:0000256" key="1">
    <source>
        <dbReference type="SAM" id="MobiDB-lite"/>
    </source>
</evidence>
<proteinExistence type="predicted"/>
<feature type="compositionally biased region" description="Acidic residues" evidence="1">
    <location>
        <begin position="73"/>
        <end position="85"/>
    </location>
</feature>
<dbReference type="HOGENOM" id="CLU_1235034_0_0_1"/>
<dbReference type="InParanoid" id="J4GRB9"/>
<dbReference type="EMBL" id="HE797114">
    <property type="protein sequence ID" value="CCM03480.1"/>
    <property type="molecule type" value="Genomic_DNA"/>
</dbReference>
<name>J4GRB9_9APHY</name>
<gene>
    <name evidence="2" type="ORF">FIBRA_05613</name>
</gene>
<feature type="region of interest" description="Disordered" evidence="1">
    <location>
        <begin position="27"/>
        <end position="189"/>
    </location>
</feature>
<feature type="compositionally biased region" description="Basic and acidic residues" evidence="1">
    <location>
        <begin position="57"/>
        <end position="66"/>
    </location>
</feature>
<dbReference type="AlphaFoldDB" id="J4GRB9"/>
<sequence>MGRDAQAKASRKALAKDTDRALQQLLKRDKEGSRALASAREFGKKLASKARKGKAPAAKEKSRLDASRAMSDSDSETGEQDEDGDDAKTMRKTAYSAQLIRQLGFDPSAKEGKSSTSSVVKSKLDALAASQVSRRDIDLGPRRGKKSSCVKRPDVPGPTLLQNKKTADQSQPDGSVHLPRSDDESDLEVQEAAVFGRPVALLSSTSNTVNLDSSDTELEVEPPV</sequence>
<dbReference type="GeneID" id="24098391"/>
<evidence type="ECO:0000313" key="3">
    <source>
        <dbReference type="Proteomes" id="UP000006352"/>
    </source>
</evidence>
<dbReference type="STRING" id="599839.J4GRB9"/>
<organism evidence="2 3">
    <name type="scientific">Fibroporia radiculosa</name>
    <dbReference type="NCBI Taxonomy" id="599839"/>
    <lineage>
        <taxon>Eukaryota</taxon>
        <taxon>Fungi</taxon>
        <taxon>Dikarya</taxon>
        <taxon>Basidiomycota</taxon>
        <taxon>Agaricomycotina</taxon>
        <taxon>Agaricomycetes</taxon>
        <taxon>Polyporales</taxon>
        <taxon>Fibroporiaceae</taxon>
        <taxon>Fibroporia</taxon>
    </lineage>
</organism>